<feature type="region of interest" description="Disordered" evidence="1">
    <location>
        <begin position="141"/>
        <end position="221"/>
    </location>
</feature>
<dbReference type="AlphaFoldDB" id="A0ABD2XSQ0"/>
<evidence type="ECO:0000256" key="1">
    <source>
        <dbReference type="SAM" id="MobiDB-lite"/>
    </source>
</evidence>
<keyword evidence="3" id="KW-1185">Reference proteome</keyword>
<comment type="caution">
    <text evidence="2">The sequence shown here is derived from an EMBL/GenBank/DDBJ whole genome shotgun (WGS) entry which is preliminary data.</text>
</comment>
<sequence length="221" mass="24513">MSGLFTYAGVYAESVMNQAARYLEHRQPLHSHIYVSAKESEVHYGLRHLSHSVVAVSLLHEALKYAQGDGSLEYQVFRQRVSDCLAYTPLQYGQGLNISPPCPRFCDMLDQALPIAENMEASIVSTSRNVNNYGFIDTHILSPRNNEEENTSNTSDKSRKLSPEASPKRATFVNPKSKELISDDESDTDANSTKSDGNGDPKTQANKSKDESSDEDSFTSK</sequence>
<gene>
    <name evidence="2" type="ORF">TKK_000314</name>
</gene>
<proteinExistence type="predicted"/>
<evidence type="ECO:0000313" key="2">
    <source>
        <dbReference type="EMBL" id="KAL3407636.1"/>
    </source>
</evidence>
<evidence type="ECO:0000313" key="3">
    <source>
        <dbReference type="Proteomes" id="UP001627154"/>
    </source>
</evidence>
<accession>A0ABD2XSQ0</accession>
<dbReference type="EMBL" id="JBJJXI010000003">
    <property type="protein sequence ID" value="KAL3407636.1"/>
    <property type="molecule type" value="Genomic_DNA"/>
</dbReference>
<protein>
    <submittedName>
        <fullName evidence="2">Uncharacterized protein</fullName>
    </submittedName>
</protein>
<reference evidence="2 3" key="1">
    <citation type="journal article" date="2024" name="bioRxiv">
        <title>A reference genome for Trichogramma kaykai: A tiny desert-dwelling parasitoid wasp with competing sex-ratio distorters.</title>
        <authorList>
            <person name="Culotta J."/>
            <person name="Lindsey A.R."/>
        </authorList>
    </citation>
    <scope>NUCLEOTIDE SEQUENCE [LARGE SCALE GENOMIC DNA]</scope>
    <source>
        <strain evidence="2 3">KSX58</strain>
    </source>
</reference>
<feature type="compositionally biased region" description="Acidic residues" evidence="1">
    <location>
        <begin position="212"/>
        <end position="221"/>
    </location>
</feature>
<dbReference type="Proteomes" id="UP001627154">
    <property type="component" value="Unassembled WGS sequence"/>
</dbReference>
<feature type="compositionally biased region" description="Polar residues" evidence="1">
    <location>
        <begin position="189"/>
        <end position="206"/>
    </location>
</feature>
<name>A0ABD2XSQ0_9HYME</name>
<organism evidence="2 3">
    <name type="scientific">Trichogramma kaykai</name>
    <dbReference type="NCBI Taxonomy" id="54128"/>
    <lineage>
        <taxon>Eukaryota</taxon>
        <taxon>Metazoa</taxon>
        <taxon>Ecdysozoa</taxon>
        <taxon>Arthropoda</taxon>
        <taxon>Hexapoda</taxon>
        <taxon>Insecta</taxon>
        <taxon>Pterygota</taxon>
        <taxon>Neoptera</taxon>
        <taxon>Endopterygota</taxon>
        <taxon>Hymenoptera</taxon>
        <taxon>Apocrita</taxon>
        <taxon>Proctotrupomorpha</taxon>
        <taxon>Chalcidoidea</taxon>
        <taxon>Trichogrammatidae</taxon>
        <taxon>Trichogramma</taxon>
    </lineage>
</organism>